<sequence length="411" mass="46772">MTDIKKLFKIIWKRFSIWIILLALLTVLLNSINASSQIESKEEYFSKSVETMAKKVGVCAPSADKQLNKAYMDKAEEISKKYTSKYKLKYTKYSETESYYDFEDSNANNDYGNDFELLEPIQNYIDTVDFISNDGIKDYYMNNLLAPIIFFVLGLAFLITSLEQSLPYYEFTSMFPWKKQDEVWMKSLIAFLFGLAVLLINLLISTMILKSSAFSSIVDITNILSPIFKLVLLTFGASILSVSTGMIAGNFLGHIGLGIITVGGIDLIVQNIRSIISIFSPDNMYSFDTSYSRFKDSLPEFFKPFITLINFQFEYIYIVGFLVMALLIAILSYIVNQKISAEKSGYMIISKPIEKYTKILASFSFAALFYVILSGTLMNNDIVIINLIIYALGLLIGTKLFDILFKIRLKF</sequence>
<feature type="transmembrane region" description="Helical" evidence="1">
    <location>
        <begin position="383"/>
        <end position="405"/>
    </location>
</feature>
<feature type="transmembrane region" description="Helical" evidence="1">
    <location>
        <begin position="356"/>
        <end position="377"/>
    </location>
</feature>
<feature type="transmembrane region" description="Helical" evidence="1">
    <location>
        <begin position="144"/>
        <end position="162"/>
    </location>
</feature>
<name>A0A3E2TGJ2_9FIRM</name>
<dbReference type="RefSeq" id="WP_117522034.1">
    <property type="nucleotide sequence ID" value="NZ_QVEU01000006.1"/>
</dbReference>
<dbReference type="AlphaFoldDB" id="A0A3E2TGJ2"/>
<dbReference type="EMBL" id="QVEU01000006">
    <property type="protein sequence ID" value="RGB75314.1"/>
    <property type="molecule type" value="Genomic_DNA"/>
</dbReference>
<proteinExistence type="predicted"/>
<evidence type="ECO:0000313" key="2">
    <source>
        <dbReference type="EMBL" id="RGB75314.1"/>
    </source>
</evidence>
<gene>
    <name evidence="2" type="ORF">DXA39_07175</name>
</gene>
<evidence type="ECO:0000256" key="1">
    <source>
        <dbReference type="SAM" id="Phobius"/>
    </source>
</evidence>
<keyword evidence="3" id="KW-1185">Reference proteome</keyword>
<keyword evidence="1" id="KW-0812">Transmembrane</keyword>
<evidence type="ECO:0000313" key="3">
    <source>
        <dbReference type="Proteomes" id="UP000261011"/>
    </source>
</evidence>
<dbReference type="OrthoDB" id="1693069at2"/>
<protein>
    <submittedName>
        <fullName evidence="2">Uncharacterized protein</fullName>
    </submittedName>
</protein>
<dbReference type="Proteomes" id="UP000261011">
    <property type="component" value="Unassembled WGS sequence"/>
</dbReference>
<reference evidence="2 3" key="1">
    <citation type="submission" date="2018-08" db="EMBL/GenBank/DDBJ databases">
        <title>A genome reference for cultivated species of the human gut microbiota.</title>
        <authorList>
            <person name="Zou Y."/>
            <person name="Xue W."/>
            <person name="Luo G."/>
        </authorList>
    </citation>
    <scope>NUCLEOTIDE SEQUENCE [LARGE SCALE GENOMIC DNA]</scope>
    <source>
        <strain evidence="2 3">OF01-3</strain>
    </source>
</reference>
<accession>A0A3E2TGJ2</accession>
<keyword evidence="1" id="KW-0472">Membrane</keyword>
<feature type="transmembrane region" description="Helical" evidence="1">
    <location>
        <begin position="183"/>
        <end position="207"/>
    </location>
</feature>
<feature type="transmembrane region" description="Helical" evidence="1">
    <location>
        <begin position="315"/>
        <end position="335"/>
    </location>
</feature>
<feature type="transmembrane region" description="Helical" evidence="1">
    <location>
        <begin position="227"/>
        <end position="248"/>
    </location>
</feature>
<organism evidence="2 3">
    <name type="scientific">Anaerococcus nagyae</name>
    <dbReference type="NCBI Taxonomy" id="1755241"/>
    <lineage>
        <taxon>Bacteria</taxon>
        <taxon>Bacillati</taxon>
        <taxon>Bacillota</taxon>
        <taxon>Tissierellia</taxon>
        <taxon>Tissierellales</taxon>
        <taxon>Peptoniphilaceae</taxon>
        <taxon>Anaerococcus</taxon>
    </lineage>
</organism>
<comment type="caution">
    <text evidence="2">The sequence shown here is derived from an EMBL/GenBank/DDBJ whole genome shotgun (WGS) entry which is preliminary data.</text>
</comment>
<keyword evidence="1" id="KW-1133">Transmembrane helix</keyword>